<feature type="chain" id="PRO_5022092416" evidence="1">
    <location>
        <begin position="22"/>
        <end position="396"/>
    </location>
</feature>
<evidence type="ECO:0000259" key="2">
    <source>
        <dbReference type="SMART" id="SM00776"/>
    </source>
</evidence>
<dbReference type="RefSeq" id="WP_145364179.1">
    <property type="nucleotide sequence ID" value="NZ_CP036268.1"/>
</dbReference>
<keyword evidence="1" id="KW-0732">Signal</keyword>
<gene>
    <name evidence="3" type="ORF">Pan189_25210</name>
</gene>
<dbReference type="Pfam" id="PF08305">
    <property type="entry name" value="NPCBM"/>
    <property type="match status" value="1"/>
</dbReference>
<dbReference type="Gene3D" id="2.60.120.1060">
    <property type="entry name" value="NPCBM/NEW2 domain"/>
    <property type="match status" value="1"/>
</dbReference>
<evidence type="ECO:0000313" key="3">
    <source>
        <dbReference type="EMBL" id="QDT38131.1"/>
    </source>
</evidence>
<dbReference type="InterPro" id="IPR013222">
    <property type="entry name" value="Glyco_hyd_98_carb-bd"/>
</dbReference>
<protein>
    <submittedName>
        <fullName evidence="3">NPCBM/NEW2 domain protein</fullName>
    </submittedName>
</protein>
<dbReference type="SUPFAM" id="SSF49785">
    <property type="entry name" value="Galactose-binding domain-like"/>
    <property type="match status" value="1"/>
</dbReference>
<evidence type="ECO:0000313" key="4">
    <source>
        <dbReference type="Proteomes" id="UP000317318"/>
    </source>
</evidence>
<organism evidence="3 4">
    <name type="scientific">Stratiformator vulcanicus</name>
    <dbReference type="NCBI Taxonomy" id="2527980"/>
    <lineage>
        <taxon>Bacteria</taxon>
        <taxon>Pseudomonadati</taxon>
        <taxon>Planctomycetota</taxon>
        <taxon>Planctomycetia</taxon>
        <taxon>Planctomycetales</taxon>
        <taxon>Planctomycetaceae</taxon>
        <taxon>Stratiformator</taxon>
    </lineage>
</organism>
<feature type="signal peptide" evidence="1">
    <location>
        <begin position="1"/>
        <end position="21"/>
    </location>
</feature>
<dbReference type="KEGG" id="svp:Pan189_25210"/>
<dbReference type="Proteomes" id="UP000317318">
    <property type="component" value="Chromosome"/>
</dbReference>
<sequence length="396" mass="42784" precursor="true">MAHSAAIIALAGLLAAGGPEADVATLDGQTYSGTVAALNGTTLTLETSDGSESIATKQILELTPKSATDGEASADSVAVRLRDGSQFGCSRVVVANREATLTCPDLGDIKVPSGAIESLRFGKLDAQVRRSWEEILERKQKSDVVVTRKSDILDRVEGTLDTISDEAIGFVPQGIDRTLKIARSNAVLFAVIFAETNERSAKPLCDLKMTSGDRVRLKKLATTEDGNLTGTLVGGGNVTVAWSSVRAIDYSLGKVVSLSSLKPRDIEHTPYFDVDWPHRVDRNYDGETISIDRKTYSRGLVIHSKTSLQYRIDRDFRKFRAVMGIEDTVPSGLGDVDVVFTGDGKELMKRKVTGSDKPIDVELDLKGVRDFEILVDFGGDLDISDHLALGDARLIK</sequence>
<evidence type="ECO:0000256" key="1">
    <source>
        <dbReference type="SAM" id="SignalP"/>
    </source>
</evidence>
<dbReference type="InterPro" id="IPR038637">
    <property type="entry name" value="NPCBM_sf"/>
</dbReference>
<dbReference type="OrthoDB" id="272011at2"/>
<accession>A0A517R2Q5</accession>
<proteinExistence type="predicted"/>
<keyword evidence="4" id="KW-1185">Reference proteome</keyword>
<dbReference type="InterPro" id="IPR008979">
    <property type="entry name" value="Galactose-bd-like_sf"/>
</dbReference>
<name>A0A517R2Q5_9PLAN</name>
<dbReference type="EMBL" id="CP036268">
    <property type="protein sequence ID" value="QDT38131.1"/>
    <property type="molecule type" value="Genomic_DNA"/>
</dbReference>
<reference evidence="3 4" key="1">
    <citation type="submission" date="2019-02" db="EMBL/GenBank/DDBJ databases">
        <title>Deep-cultivation of Planctomycetes and their phenomic and genomic characterization uncovers novel biology.</title>
        <authorList>
            <person name="Wiegand S."/>
            <person name="Jogler M."/>
            <person name="Boedeker C."/>
            <person name="Pinto D."/>
            <person name="Vollmers J."/>
            <person name="Rivas-Marin E."/>
            <person name="Kohn T."/>
            <person name="Peeters S.H."/>
            <person name="Heuer A."/>
            <person name="Rast P."/>
            <person name="Oberbeckmann S."/>
            <person name="Bunk B."/>
            <person name="Jeske O."/>
            <person name="Meyerdierks A."/>
            <person name="Storesund J.E."/>
            <person name="Kallscheuer N."/>
            <person name="Luecker S."/>
            <person name="Lage O.M."/>
            <person name="Pohl T."/>
            <person name="Merkel B.J."/>
            <person name="Hornburger P."/>
            <person name="Mueller R.-W."/>
            <person name="Bruemmer F."/>
            <person name="Labrenz M."/>
            <person name="Spormann A.M."/>
            <person name="Op den Camp H."/>
            <person name="Overmann J."/>
            <person name="Amann R."/>
            <person name="Jetten M.S.M."/>
            <person name="Mascher T."/>
            <person name="Medema M.H."/>
            <person name="Devos D.P."/>
            <person name="Kaster A.-K."/>
            <person name="Ovreas L."/>
            <person name="Rohde M."/>
            <person name="Galperin M.Y."/>
            <person name="Jogler C."/>
        </authorList>
    </citation>
    <scope>NUCLEOTIDE SEQUENCE [LARGE SCALE GENOMIC DNA]</scope>
    <source>
        <strain evidence="3 4">Pan189</strain>
    </source>
</reference>
<dbReference type="SMART" id="SM00776">
    <property type="entry name" value="NPCBM"/>
    <property type="match status" value="1"/>
</dbReference>
<feature type="domain" description="Glycosyl hydrolase family 98 putative carbohydrate-binding module" evidence="2">
    <location>
        <begin position="252"/>
        <end position="396"/>
    </location>
</feature>
<dbReference type="AlphaFoldDB" id="A0A517R2Q5"/>